<evidence type="ECO:0000256" key="1">
    <source>
        <dbReference type="SAM" id="SignalP"/>
    </source>
</evidence>
<feature type="chain" id="PRO_5047062591" evidence="1">
    <location>
        <begin position="26"/>
        <end position="169"/>
    </location>
</feature>
<keyword evidence="1" id="KW-0732">Signal</keyword>
<dbReference type="InterPro" id="IPR050553">
    <property type="entry name" value="Thioredoxin_ResA/DsbE_sf"/>
</dbReference>
<gene>
    <name evidence="3" type="ORF">VSS37_14065</name>
</gene>
<feature type="signal peptide" evidence="1">
    <location>
        <begin position="1"/>
        <end position="25"/>
    </location>
</feature>
<dbReference type="Proteomes" id="UP001308005">
    <property type="component" value="Unassembled WGS sequence"/>
</dbReference>
<feature type="domain" description="Thioredoxin" evidence="2">
    <location>
        <begin position="15"/>
        <end position="161"/>
    </location>
</feature>
<keyword evidence="4" id="KW-1185">Reference proteome</keyword>
<dbReference type="PROSITE" id="PS51352">
    <property type="entry name" value="THIOREDOXIN_2"/>
    <property type="match status" value="1"/>
</dbReference>
<protein>
    <submittedName>
        <fullName evidence="3">TlpA disulfide reductase family protein</fullName>
    </submittedName>
</protein>
<dbReference type="RefSeq" id="WP_324696218.1">
    <property type="nucleotide sequence ID" value="NZ_JAYMYJ010000122.1"/>
</dbReference>
<proteinExistence type="predicted"/>
<dbReference type="InterPro" id="IPR036249">
    <property type="entry name" value="Thioredoxin-like_sf"/>
</dbReference>
<name>A0ABU6D1A1_9GAMM</name>
<reference evidence="3 4" key="2">
    <citation type="submission" date="2024-01" db="EMBL/GenBank/DDBJ databases">
        <authorList>
            <person name="Xie X."/>
        </authorList>
    </citation>
    <scope>NUCLEOTIDE SEQUENCE [LARGE SCALE GENOMIC DNA]</scope>
    <source>
        <strain evidence="3">SCUT-1</strain>
    </source>
</reference>
<dbReference type="CDD" id="cd02966">
    <property type="entry name" value="TlpA_like_family"/>
    <property type="match status" value="1"/>
</dbReference>
<sequence>MLPIKAASIISVLACLALFTPPASALTDMHGKTANLETLVGQGKWTVVEVWASDCRACRGSIHHTVDFETANPDVDVLGISLDGADGKANAEKFIDEFGLDFPNLLSSASEIDQYLYSTAKESFIGTPTFMLYNPQGKLLAVQPGVVTEEELGAFIHKQDAQSQPQPAG</sequence>
<comment type="caution">
    <text evidence="3">The sequence shown here is derived from an EMBL/GenBank/DDBJ whole genome shotgun (WGS) entry which is preliminary data.</text>
</comment>
<accession>A0ABU6D1A1</accession>
<dbReference type="Gene3D" id="3.40.30.10">
    <property type="entry name" value="Glutaredoxin"/>
    <property type="match status" value="1"/>
</dbReference>
<organism evidence="3 4">
    <name type="scientific">Candidatus Thiothrix phosphatis</name>
    <dbReference type="NCBI Taxonomy" id="3112415"/>
    <lineage>
        <taxon>Bacteria</taxon>
        <taxon>Pseudomonadati</taxon>
        <taxon>Pseudomonadota</taxon>
        <taxon>Gammaproteobacteria</taxon>
        <taxon>Thiotrichales</taxon>
        <taxon>Thiotrichaceae</taxon>
        <taxon>Thiothrix</taxon>
    </lineage>
</organism>
<evidence type="ECO:0000313" key="3">
    <source>
        <dbReference type="EMBL" id="MEB4592113.1"/>
    </source>
</evidence>
<evidence type="ECO:0000313" key="4">
    <source>
        <dbReference type="Proteomes" id="UP001308005"/>
    </source>
</evidence>
<dbReference type="InterPro" id="IPR013766">
    <property type="entry name" value="Thioredoxin_domain"/>
</dbReference>
<dbReference type="Pfam" id="PF00578">
    <property type="entry name" value="AhpC-TSA"/>
    <property type="match status" value="1"/>
</dbReference>
<dbReference type="EMBL" id="JAYMYJ010000122">
    <property type="protein sequence ID" value="MEB4592113.1"/>
    <property type="molecule type" value="Genomic_DNA"/>
</dbReference>
<dbReference type="SUPFAM" id="SSF52833">
    <property type="entry name" value="Thioredoxin-like"/>
    <property type="match status" value="1"/>
</dbReference>
<dbReference type="InterPro" id="IPR000866">
    <property type="entry name" value="AhpC/TSA"/>
</dbReference>
<reference evidence="4" key="1">
    <citation type="submission" date="2023-07" db="EMBL/GenBank/DDBJ databases">
        <title>The carbon used by Thiothrix.</title>
        <authorList>
            <person name="Chen L."/>
        </authorList>
    </citation>
    <scope>NUCLEOTIDE SEQUENCE [LARGE SCALE GENOMIC DNA]</scope>
</reference>
<dbReference type="PANTHER" id="PTHR42852">
    <property type="entry name" value="THIOL:DISULFIDE INTERCHANGE PROTEIN DSBE"/>
    <property type="match status" value="1"/>
</dbReference>
<dbReference type="PANTHER" id="PTHR42852:SF13">
    <property type="entry name" value="PROTEIN DIPZ"/>
    <property type="match status" value="1"/>
</dbReference>
<evidence type="ECO:0000259" key="2">
    <source>
        <dbReference type="PROSITE" id="PS51352"/>
    </source>
</evidence>